<dbReference type="Proteomes" id="UP000238479">
    <property type="component" value="Chromosome 6"/>
</dbReference>
<comment type="similarity">
    <text evidence="1">Belongs to the folylpolyglutamate synthase family.</text>
</comment>
<dbReference type="GO" id="GO:0005524">
    <property type="term" value="F:ATP binding"/>
    <property type="evidence" value="ECO:0007669"/>
    <property type="project" value="UniProtKB-KW"/>
</dbReference>
<evidence type="ECO:0000256" key="3">
    <source>
        <dbReference type="ARBA" id="ARBA00022741"/>
    </source>
</evidence>
<evidence type="ECO:0000313" key="6">
    <source>
        <dbReference type="Proteomes" id="UP000238479"/>
    </source>
</evidence>
<dbReference type="AlphaFoldDB" id="A0A2P6PSS3"/>
<dbReference type="EC" id="6.3.2.17" evidence="5"/>
<dbReference type="GO" id="GO:0004326">
    <property type="term" value="F:tetrahydrofolylpolyglutamate synthase activity"/>
    <property type="evidence" value="ECO:0007669"/>
    <property type="project" value="UniProtKB-EC"/>
</dbReference>
<sequence>MFLYSTCTFCEAILRQCGFWTGLFTSPHLIDVRERFRINELVF</sequence>
<keyword evidence="3" id="KW-0547">Nucleotide-binding</keyword>
<evidence type="ECO:0000256" key="4">
    <source>
        <dbReference type="ARBA" id="ARBA00022840"/>
    </source>
</evidence>
<dbReference type="Gene3D" id="3.40.1190.10">
    <property type="entry name" value="Mur-like, catalytic domain"/>
    <property type="match status" value="1"/>
</dbReference>
<dbReference type="SUPFAM" id="SSF53623">
    <property type="entry name" value="MurD-like peptide ligases, catalytic domain"/>
    <property type="match status" value="1"/>
</dbReference>
<protein>
    <submittedName>
        <fullName evidence="5">Putative tetrahydrofolate synthase</fullName>
        <ecNumber evidence="5">6.3.2.17</ecNumber>
    </submittedName>
</protein>
<dbReference type="PANTHER" id="PTHR11136">
    <property type="entry name" value="FOLYLPOLYGLUTAMATE SYNTHASE-RELATED"/>
    <property type="match status" value="1"/>
</dbReference>
<evidence type="ECO:0000256" key="2">
    <source>
        <dbReference type="ARBA" id="ARBA00022598"/>
    </source>
</evidence>
<dbReference type="Gramene" id="PRQ24964">
    <property type="protein sequence ID" value="PRQ24964"/>
    <property type="gene ID" value="RchiOBHm_Chr6g0278311"/>
</dbReference>
<evidence type="ECO:0000256" key="1">
    <source>
        <dbReference type="ARBA" id="ARBA00008276"/>
    </source>
</evidence>
<dbReference type="STRING" id="74649.A0A2P6PSS3"/>
<keyword evidence="4" id="KW-0067">ATP-binding</keyword>
<evidence type="ECO:0000313" key="5">
    <source>
        <dbReference type="EMBL" id="PRQ24964.1"/>
    </source>
</evidence>
<keyword evidence="2 5" id="KW-0436">Ligase</keyword>
<reference evidence="5 6" key="1">
    <citation type="journal article" date="2018" name="Nat. Genet.">
        <title>The Rosa genome provides new insights in the design of modern roses.</title>
        <authorList>
            <person name="Bendahmane M."/>
        </authorList>
    </citation>
    <scope>NUCLEOTIDE SEQUENCE [LARGE SCALE GENOMIC DNA]</scope>
    <source>
        <strain evidence="6">cv. Old Blush</strain>
    </source>
</reference>
<organism evidence="5 6">
    <name type="scientific">Rosa chinensis</name>
    <name type="common">China rose</name>
    <dbReference type="NCBI Taxonomy" id="74649"/>
    <lineage>
        <taxon>Eukaryota</taxon>
        <taxon>Viridiplantae</taxon>
        <taxon>Streptophyta</taxon>
        <taxon>Embryophyta</taxon>
        <taxon>Tracheophyta</taxon>
        <taxon>Spermatophyta</taxon>
        <taxon>Magnoliopsida</taxon>
        <taxon>eudicotyledons</taxon>
        <taxon>Gunneridae</taxon>
        <taxon>Pentapetalae</taxon>
        <taxon>rosids</taxon>
        <taxon>fabids</taxon>
        <taxon>Rosales</taxon>
        <taxon>Rosaceae</taxon>
        <taxon>Rosoideae</taxon>
        <taxon>Rosoideae incertae sedis</taxon>
        <taxon>Rosa</taxon>
    </lineage>
</organism>
<proteinExistence type="inferred from homology"/>
<dbReference type="InterPro" id="IPR001645">
    <property type="entry name" value="Folylpolyglutamate_synth"/>
</dbReference>
<name>A0A2P6PSS3_ROSCH</name>
<keyword evidence="6" id="KW-1185">Reference proteome</keyword>
<dbReference type="GO" id="GO:0005829">
    <property type="term" value="C:cytosol"/>
    <property type="evidence" value="ECO:0007669"/>
    <property type="project" value="TreeGrafter"/>
</dbReference>
<comment type="caution">
    <text evidence="5">The sequence shown here is derived from an EMBL/GenBank/DDBJ whole genome shotgun (WGS) entry which is preliminary data.</text>
</comment>
<gene>
    <name evidence="5" type="ORF">RchiOBHm_Chr6g0278311</name>
</gene>
<dbReference type="InterPro" id="IPR036565">
    <property type="entry name" value="Mur-like_cat_sf"/>
</dbReference>
<dbReference type="GO" id="GO:0005739">
    <property type="term" value="C:mitochondrion"/>
    <property type="evidence" value="ECO:0007669"/>
    <property type="project" value="TreeGrafter"/>
</dbReference>
<dbReference type="PANTHER" id="PTHR11136:SF5">
    <property type="entry name" value="FOLYLPOLYGLUTAMATE SYNTHASE, MITOCHONDRIAL"/>
    <property type="match status" value="1"/>
</dbReference>
<accession>A0A2P6PSS3</accession>
<dbReference type="EMBL" id="PDCK01000044">
    <property type="protein sequence ID" value="PRQ24964.1"/>
    <property type="molecule type" value="Genomic_DNA"/>
</dbReference>